<dbReference type="EMBL" id="RDQH01000342">
    <property type="protein sequence ID" value="RXH70848.1"/>
    <property type="molecule type" value="Genomic_DNA"/>
</dbReference>
<gene>
    <name evidence="1" type="ORF">DVH24_015470</name>
</gene>
<evidence type="ECO:0000313" key="2">
    <source>
        <dbReference type="Proteomes" id="UP000290289"/>
    </source>
</evidence>
<sequence>IAFESSVTLTSSTTRAAKFYKVVVARSVVPECQVVWDDLPIGDAIIFNDLIDRYKLCKVNSPPPTFNLSVVQEFYANVPSKFPDFGSQVYVRGMHSFDLITCHYDNDAYHHQAYLDSFILLVKNEASKLSLKPFYRLGSDFLRRNVLGTLINGNPTLEAVRVLYAMMSLTDVPFGFFIFRSIMSKTKRPSKQQRGSTIYACLIALIC</sequence>
<dbReference type="AlphaFoldDB" id="A0A498HH76"/>
<dbReference type="Proteomes" id="UP000290289">
    <property type="component" value="Chromosome 16"/>
</dbReference>
<reference evidence="1 2" key="1">
    <citation type="submission" date="2018-10" db="EMBL/GenBank/DDBJ databases">
        <title>A high-quality apple genome assembly.</title>
        <authorList>
            <person name="Hu J."/>
        </authorList>
    </citation>
    <scope>NUCLEOTIDE SEQUENCE [LARGE SCALE GENOMIC DNA]</scope>
    <source>
        <strain evidence="2">cv. HFTH1</strain>
        <tissue evidence="1">Young leaf</tissue>
    </source>
</reference>
<evidence type="ECO:0000313" key="1">
    <source>
        <dbReference type="EMBL" id="RXH70848.1"/>
    </source>
</evidence>
<keyword evidence="2" id="KW-1185">Reference proteome</keyword>
<comment type="caution">
    <text evidence="1">The sequence shown here is derived from an EMBL/GenBank/DDBJ whole genome shotgun (WGS) entry which is preliminary data.</text>
</comment>
<protein>
    <submittedName>
        <fullName evidence="1">Uncharacterized protein</fullName>
    </submittedName>
</protein>
<proteinExistence type="predicted"/>
<name>A0A498HH76_MALDO</name>
<feature type="non-terminal residue" evidence="1">
    <location>
        <position position="1"/>
    </location>
</feature>
<organism evidence="1 2">
    <name type="scientific">Malus domestica</name>
    <name type="common">Apple</name>
    <name type="synonym">Pyrus malus</name>
    <dbReference type="NCBI Taxonomy" id="3750"/>
    <lineage>
        <taxon>Eukaryota</taxon>
        <taxon>Viridiplantae</taxon>
        <taxon>Streptophyta</taxon>
        <taxon>Embryophyta</taxon>
        <taxon>Tracheophyta</taxon>
        <taxon>Spermatophyta</taxon>
        <taxon>Magnoliopsida</taxon>
        <taxon>eudicotyledons</taxon>
        <taxon>Gunneridae</taxon>
        <taxon>Pentapetalae</taxon>
        <taxon>rosids</taxon>
        <taxon>fabids</taxon>
        <taxon>Rosales</taxon>
        <taxon>Rosaceae</taxon>
        <taxon>Amygdaloideae</taxon>
        <taxon>Maleae</taxon>
        <taxon>Malus</taxon>
    </lineage>
</organism>
<accession>A0A498HH76</accession>